<evidence type="ECO:0000313" key="1">
    <source>
        <dbReference type="EMBL" id="CAG8846269.1"/>
    </source>
</evidence>
<evidence type="ECO:0000313" key="2">
    <source>
        <dbReference type="Proteomes" id="UP000789920"/>
    </source>
</evidence>
<feature type="non-terminal residue" evidence="1">
    <location>
        <position position="1"/>
    </location>
</feature>
<protein>
    <submittedName>
        <fullName evidence="1">13663_t:CDS:1</fullName>
    </submittedName>
</protein>
<organism evidence="1 2">
    <name type="scientific">Racocetra persica</name>
    <dbReference type="NCBI Taxonomy" id="160502"/>
    <lineage>
        <taxon>Eukaryota</taxon>
        <taxon>Fungi</taxon>
        <taxon>Fungi incertae sedis</taxon>
        <taxon>Mucoromycota</taxon>
        <taxon>Glomeromycotina</taxon>
        <taxon>Glomeromycetes</taxon>
        <taxon>Diversisporales</taxon>
        <taxon>Gigasporaceae</taxon>
        <taxon>Racocetra</taxon>
    </lineage>
</organism>
<feature type="non-terminal residue" evidence="1">
    <location>
        <position position="41"/>
    </location>
</feature>
<accession>A0ACA9SQF2</accession>
<keyword evidence="2" id="KW-1185">Reference proteome</keyword>
<dbReference type="Proteomes" id="UP000789920">
    <property type="component" value="Unassembled WGS sequence"/>
</dbReference>
<gene>
    <name evidence="1" type="ORF">RPERSI_LOCUS34052</name>
</gene>
<reference evidence="1" key="1">
    <citation type="submission" date="2021-06" db="EMBL/GenBank/DDBJ databases">
        <authorList>
            <person name="Kallberg Y."/>
            <person name="Tangrot J."/>
            <person name="Rosling A."/>
        </authorList>
    </citation>
    <scope>NUCLEOTIDE SEQUENCE</scope>
    <source>
        <strain evidence="1">MA461A</strain>
    </source>
</reference>
<dbReference type="EMBL" id="CAJVQC010150393">
    <property type="protein sequence ID" value="CAG8846269.1"/>
    <property type="molecule type" value="Genomic_DNA"/>
</dbReference>
<sequence>VNFNYCQYTKYRRQKRVQNEKNHRKKITDGFNILRELIPFG</sequence>
<proteinExistence type="predicted"/>
<comment type="caution">
    <text evidence="1">The sequence shown here is derived from an EMBL/GenBank/DDBJ whole genome shotgun (WGS) entry which is preliminary data.</text>
</comment>
<name>A0ACA9SQF2_9GLOM</name>